<dbReference type="SMART" id="SM00225">
    <property type="entry name" value="BTB"/>
    <property type="match status" value="1"/>
</dbReference>
<dbReference type="Pfam" id="PF07534">
    <property type="entry name" value="TLD"/>
    <property type="match status" value="1"/>
</dbReference>
<dbReference type="PANTHER" id="PTHR46306:SF1">
    <property type="entry name" value="BTB_POZ DOMAIN-CONTAINING PROTEIN 9"/>
    <property type="match status" value="1"/>
</dbReference>
<comment type="caution">
    <text evidence="3">The sequence shown here is derived from an EMBL/GenBank/DDBJ whole genome shotgun (WGS) entry which is preliminary data.</text>
</comment>
<dbReference type="HOGENOM" id="CLU_021542_0_2_1"/>
<evidence type="ECO:0000313" key="3">
    <source>
        <dbReference type="EMBL" id="EXX60872.1"/>
    </source>
</evidence>
<sequence>MEDYRFLPNLSQNLLTILNDDEYYDVTIEVGKDPYVKVFRAHMVILTYRSPYLRRILSTNVKKNDGTLAHIKLPNISPETFQIILRYIYGGRLSLKEYDVSDIIKILIVANELNLQEIVTYLQSFLIVNKKNWMEQNFNLIYKTSFENESLLKLQNFCTELITKEPSKIFKSIDFNSISEKTLISLIRHENLKMSNVQVWEHVLKWGIAQNPELSSDPSSYSKNDFNALKNTLQQCIPFIKFYNLTSREFLNKVYPYRKIIPKDLLDKLFRYFLDHEHKPNNKPEQKVAKEISSKAIDSRFLDHEHKYNKPEQKVTKEISSKPIDSRIITFQHVEIISKWIDKLDITDNIKNSYEFKLILRGSRDGFLPRKFHEICDNQSHTISIIKVQGSNEILGGYNPNIWVSNWCHIAEKDSFIFSFKNKNSIENYILSRVKDEQYAIFNNPNHGPSFGSGLVLFGNDFFNMSYCKNMKKYPNYEKSIRETEKTFSVEEYEIFQITKN</sequence>
<dbReference type="AlphaFoldDB" id="A0A015IUC9"/>
<evidence type="ECO:0008006" key="5">
    <source>
        <dbReference type="Google" id="ProtNLM"/>
    </source>
</evidence>
<dbReference type="SUPFAM" id="SSF54695">
    <property type="entry name" value="POZ domain"/>
    <property type="match status" value="1"/>
</dbReference>
<dbReference type="Pfam" id="PF00651">
    <property type="entry name" value="BTB"/>
    <property type="match status" value="1"/>
</dbReference>
<feature type="domain" description="TLDc" evidence="2">
    <location>
        <begin position="327"/>
        <end position="499"/>
    </location>
</feature>
<dbReference type="PROSITE" id="PS51886">
    <property type="entry name" value="TLDC"/>
    <property type="match status" value="1"/>
</dbReference>
<dbReference type="PROSITE" id="PS50097">
    <property type="entry name" value="BTB"/>
    <property type="match status" value="1"/>
</dbReference>
<dbReference type="PANTHER" id="PTHR46306">
    <property type="entry name" value="BTB/POZ DOMAIN-CONTAINING PROTEIN 9"/>
    <property type="match status" value="1"/>
</dbReference>
<proteinExistence type="predicted"/>
<dbReference type="CDD" id="cd18186">
    <property type="entry name" value="BTB_POZ_ZBTB_KLHL-like"/>
    <property type="match status" value="1"/>
</dbReference>
<dbReference type="GO" id="GO:0005737">
    <property type="term" value="C:cytoplasm"/>
    <property type="evidence" value="ECO:0007669"/>
    <property type="project" value="TreeGrafter"/>
</dbReference>
<dbReference type="InterPro" id="IPR052407">
    <property type="entry name" value="BTB_POZ_domain_cont_9"/>
</dbReference>
<protein>
    <recommendedName>
        <fullName evidence="5">Kelch-like protein 17</fullName>
    </recommendedName>
</protein>
<evidence type="ECO:0000259" key="2">
    <source>
        <dbReference type="PROSITE" id="PS51886"/>
    </source>
</evidence>
<dbReference type="EMBL" id="JEMT01025836">
    <property type="protein sequence ID" value="EXX60872.1"/>
    <property type="molecule type" value="Genomic_DNA"/>
</dbReference>
<accession>A0A015IUC9</accession>
<keyword evidence="4" id="KW-1185">Reference proteome</keyword>
<dbReference type="OrthoDB" id="2367062at2759"/>
<feature type="domain" description="BTB" evidence="1">
    <location>
        <begin position="24"/>
        <end position="97"/>
    </location>
</feature>
<dbReference type="InterPro" id="IPR000210">
    <property type="entry name" value="BTB/POZ_dom"/>
</dbReference>
<dbReference type="InterPro" id="IPR011705">
    <property type="entry name" value="BACK"/>
</dbReference>
<dbReference type="SMR" id="A0A015IUC9"/>
<dbReference type="Proteomes" id="UP000022910">
    <property type="component" value="Unassembled WGS sequence"/>
</dbReference>
<reference evidence="3 4" key="1">
    <citation type="submission" date="2014-02" db="EMBL/GenBank/DDBJ databases">
        <title>Single nucleus genome sequencing reveals high similarity among nuclei of an endomycorrhizal fungus.</title>
        <authorList>
            <person name="Lin K."/>
            <person name="Geurts R."/>
            <person name="Zhang Z."/>
            <person name="Limpens E."/>
            <person name="Saunders D.G."/>
            <person name="Mu D."/>
            <person name="Pang E."/>
            <person name="Cao H."/>
            <person name="Cha H."/>
            <person name="Lin T."/>
            <person name="Zhou Q."/>
            <person name="Shang Y."/>
            <person name="Li Y."/>
            <person name="Ivanov S."/>
            <person name="Sharma T."/>
            <person name="Velzen R.V."/>
            <person name="Ruijter N.D."/>
            <person name="Aanen D.K."/>
            <person name="Win J."/>
            <person name="Kamoun S."/>
            <person name="Bisseling T."/>
            <person name="Huang S."/>
        </authorList>
    </citation>
    <scope>NUCLEOTIDE SEQUENCE [LARGE SCALE GENOMIC DNA]</scope>
    <source>
        <strain evidence="4">DAOM197198w</strain>
    </source>
</reference>
<dbReference type="Gene3D" id="3.30.710.10">
    <property type="entry name" value="Potassium Channel Kv1.1, Chain A"/>
    <property type="match status" value="1"/>
</dbReference>
<gene>
    <name evidence="3" type="ORF">RirG_176080</name>
</gene>
<organism evidence="3 4">
    <name type="scientific">Rhizophagus irregularis (strain DAOM 197198w)</name>
    <name type="common">Glomus intraradices</name>
    <dbReference type="NCBI Taxonomy" id="1432141"/>
    <lineage>
        <taxon>Eukaryota</taxon>
        <taxon>Fungi</taxon>
        <taxon>Fungi incertae sedis</taxon>
        <taxon>Mucoromycota</taxon>
        <taxon>Glomeromycotina</taxon>
        <taxon>Glomeromycetes</taxon>
        <taxon>Glomerales</taxon>
        <taxon>Glomeraceae</taxon>
        <taxon>Rhizophagus</taxon>
    </lineage>
</organism>
<name>A0A015IUC9_RHIIW</name>
<dbReference type="Gene3D" id="1.25.40.420">
    <property type="match status" value="1"/>
</dbReference>
<dbReference type="InterPro" id="IPR006571">
    <property type="entry name" value="TLDc_dom"/>
</dbReference>
<dbReference type="InterPro" id="IPR011333">
    <property type="entry name" value="SKP1/BTB/POZ_sf"/>
</dbReference>
<evidence type="ECO:0000259" key="1">
    <source>
        <dbReference type="PROSITE" id="PS50097"/>
    </source>
</evidence>
<dbReference type="Pfam" id="PF07707">
    <property type="entry name" value="BACK"/>
    <property type="match status" value="1"/>
</dbReference>
<evidence type="ECO:0000313" key="4">
    <source>
        <dbReference type="Proteomes" id="UP000022910"/>
    </source>
</evidence>